<comment type="caution">
    <text evidence="1">The sequence shown here is derived from an EMBL/GenBank/DDBJ whole genome shotgun (WGS) entry which is preliminary data.</text>
</comment>
<dbReference type="Gene3D" id="3.40.30.10">
    <property type="entry name" value="Glutaredoxin"/>
    <property type="match status" value="1"/>
</dbReference>
<gene>
    <name evidence="1" type="ORF">Cgig2_034127</name>
</gene>
<dbReference type="InterPro" id="IPR036282">
    <property type="entry name" value="Glutathione-S-Trfase_C_sf"/>
</dbReference>
<sequence length="276" mass="31672">MEAQLRALLEEQLEIQHQRISELRLEQQQMFERMMSMLQKEISSECTSSSRDFPYIQLPPALVYHSSVGTMFYSVAAASSLGQDVPATKPSQSHKFKDVVLYQYEACPFYYYDIPYKVVEVNSICKEINWSDYKKVPILTANGQQLFKGMHPDIRTDSMMNTEEEKKWLRGYLELKCSSQLVWERPLKLSMISQPTALTSLAQHAGNFSFVERAVAKYRGAAAMYFKHEITDERAALYQAAETRVDALQSHNFLVGSKPNLADLTVFGVLRPTHYL</sequence>
<dbReference type="SUPFAM" id="SSF47616">
    <property type="entry name" value="GST C-terminal domain-like"/>
    <property type="match status" value="1"/>
</dbReference>
<name>A0A9Q1QGR6_9CARY</name>
<dbReference type="PANTHER" id="PTHR12782:SF11">
    <property type="entry name" value="PROSTAGLANDIN E SYNTHASE 2"/>
    <property type="match status" value="1"/>
</dbReference>
<proteinExistence type="predicted"/>
<organism evidence="1 2">
    <name type="scientific">Carnegiea gigantea</name>
    <dbReference type="NCBI Taxonomy" id="171969"/>
    <lineage>
        <taxon>Eukaryota</taxon>
        <taxon>Viridiplantae</taxon>
        <taxon>Streptophyta</taxon>
        <taxon>Embryophyta</taxon>
        <taxon>Tracheophyta</taxon>
        <taxon>Spermatophyta</taxon>
        <taxon>Magnoliopsida</taxon>
        <taxon>eudicotyledons</taxon>
        <taxon>Gunneridae</taxon>
        <taxon>Pentapetalae</taxon>
        <taxon>Caryophyllales</taxon>
        <taxon>Cactineae</taxon>
        <taxon>Cactaceae</taxon>
        <taxon>Cactoideae</taxon>
        <taxon>Echinocereeae</taxon>
        <taxon>Carnegiea</taxon>
    </lineage>
</organism>
<evidence type="ECO:0000313" key="2">
    <source>
        <dbReference type="Proteomes" id="UP001153076"/>
    </source>
</evidence>
<reference evidence="1" key="1">
    <citation type="submission" date="2022-04" db="EMBL/GenBank/DDBJ databases">
        <title>Carnegiea gigantea Genome sequencing and assembly v2.</title>
        <authorList>
            <person name="Copetti D."/>
            <person name="Sanderson M.J."/>
            <person name="Burquez A."/>
            <person name="Wojciechowski M.F."/>
        </authorList>
    </citation>
    <scope>NUCLEOTIDE SEQUENCE</scope>
    <source>
        <strain evidence="1">SGP5-SGP5p</strain>
        <tissue evidence="1">Aerial part</tissue>
    </source>
</reference>
<dbReference type="AlphaFoldDB" id="A0A9Q1QGR6"/>
<accession>A0A9Q1QGR6</accession>
<dbReference type="PANTHER" id="PTHR12782">
    <property type="entry name" value="MICROSOMAL PROSTAGLANDIN E SYNTHASE-2"/>
    <property type="match status" value="1"/>
</dbReference>
<dbReference type="GO" id="GO:0050220">
    <property type="term" value="F:prostaglandin-E synthase activity"/>
    <property type="evidence" value="ECO:0007669"/>
    <property type="project" value="TreeGrafter"/>
</dbReference>
<dbReference type="OrthoDB" id="423541at2759"/>
<dbReference type="Gene3D" id="1.20.1050.10">
    <property type="match status" value="1"/>
</dbReference>
<evidence type="ECO:0000313" key="1">
    <source>
        <dbReference type="EMBL" id="KAJ8441868.1"/>
    </source>
</evidence>
<dbReference type="EMBL" id="JAKOGI010000151">
    <property type="protein sequence ID" value="KAJ8441868.1"/>
    <property type="molecule type" value="Genomic_DNA"/>
</dbReference>
<keyword evidence="2" id="KW-1185">Reference proteome</keyword>
<protein>
    <submittedName>
        <fullName evidence="1">Uncharacterized protein</fullName>
    </submittedName>
</protein>
<dbReference type="GO" id="GO:0005739">
    <property type="term" value="C:mitochondrion"/>
    <property type="evidence" value="ECO:0007669"/>
    <property type="project" value="TreeGrafter"/>
</dbReference>
<dbReference type="Proteomes" id="UP001153076">
    <property type="component" value="Unassembled WGS sequence"/>
</dbReference>